<feature type="region of interest" description="Disordered" evidence="1">
    <location>
        <begin position="1"/>
        <end position="111"/>
    </location>
</feature>
<gene>
    <name evidence="3" type="ORF">TSOC_005975</name>
</gene>
<feature type="region of interest" description="Disordered" evidence="1">
    <location>
        <begin position="139"/>
        <end position="193"/>
    </location>
</feature>
<accession>A0A2J8A4V8</accession>
<evidence type="ECO:0000256" key="1">
    <source>
        <dbReference type="SAM" id="MobiDB-lite"/>
    </source>
</evidence>
<dbReference type="Proteomes" id="UP000236333">
    <property type="component" value="Unassembled WGS sequence"/>
</dbReference>
<reference evidence="3 4" key="1">
    <citation type="journal article" date="2017" name="Mol. Biol. Evol.">
        <title>The 4-celled Tetrabaena socialis nuclear genome reveals the essential components for genetic control of cell number at the origin of multicellularity in the volvocine lineage.</title>
        <authorList>
            <person name="Featherston J."/>
            <person name="Arakaki Y."/>
            <person name="Hanschen E.R."/>
            <person name="Ferris P.J."/>
            <person name="Michod R.E."/>
            <person name="Olson B.J.S.C."/>
            <person name="Nozaki H."/>
            <person name="Durand P.M."/>
        </authorList>
    </citation>
    <scope>NUCLEOTIDE SEQUENCE [LARGE SCALE GENOMIC DNA]</scope>
    <source>
        <strain evidence="3 4">NIES-571</strain>
    </source>
</reference>
<evidence type="ECO:0000313" key="3">
    <source>
        <dbReference type="EMBL" id="PNH07551.1"/>
    </source>
</evidence>
<comment type="caution">
    <text evidence="3">The sequence shown here is derived from an EMBL/GenBank/DDBJ whole genome shotgun (WGS) entry which is preliminary data.</text>
</comment>
<dbReference type="Pfam" id="PF05548">
    <property type="entry name" value="Peptidase_M11"/>
    <property type="match status" value="1"/>
</dbReference>
<organism evidence="3 4">
    <name type="scientific">Tetrabaena socialis</name>
    <dbReference type="NCBI Taxonomy" id="47790"/>
    <lineage>
        <taxon>Eukaryota</taxon>
        <taxon>Viridiplantae</taxon>
        <taxon>Chlorophyta</taxon>
        <taxon>core chlorophytes</taxon>
        <taxon>Chlorophyceae</taxon>
        <taxon>CS clade</taxon>
        <taxon>Chlamydomonadales</taxon>
        <taxon>Tetrabaenaceae</taxon>
        <taxon>Tetrabaena</taxon>
    </lineage>
</organism>
<proteinExistence type="predicted"/>
<protein>
    <submittedName>
        <fullName evidence="3">Autolysin</fullName>
    </submittedName>
</protein>
<evidence type="ECO:0000313" key="4">
    <source>
        <dbReference type="Proteomes" id="UP000236333"/>
    </source>
</evidence>
<feature type="compositionally biased region" description="Low complexity" evidence="1">
    <location>
        <begin position="85"/>
        <end position="99"/>
    </location>
</feature>
<name>A0A2J8A4V8_9CHLO</name>
<feature type="compositionally biased region" description="Low complexity" evidence="1">
    <location>
        <begin position="42"/>
        <end position="57"/>
    </location>
</feature>
<dbReference type="EMBL" id="PGGS01000174">
    <property type="protein sequence ID" value="PNH07551.1"/>
    <property type="molecule type" value="Genomic_DNA"/>
</dbReference>
<sequence>MANGPAAAPGGGPGPPSPSLPAVSDADTACPPAQPRPDLEPEPGGEAAACAPASPDAVVTAVGSGLMPDEAGAQRAGPPPPPLQQPAVAVAAGAEGVAAPPLPTTDPDYEVPQGALTETQVLLAAAEQRPAPLRLDPYGFILPDADPPPQPPRTAANGGGGGADDGDARRASGAAAGTSGAGSGGASSAEAAIQQQLSRVRKWRKMLGPSGADLAAYRARRPAKLKQRIRKGVPEQLRGLAWHVLSGGRDLLLSNPAGTFGRLAATPPPSSGFLQAPSLLYVQLACPWVLLGDSGLARDPACTTPPMTLASGAEAEALLAEGGLVTGDSVRVRLALGPGGAAGGIPAAPKVLQLQLLRAAQPKCPQCIEGGPGAGRPGAAVRAVVYLLELCGKKSTWRTPQEFEKVLFTDAAAGTGAASSVQAMYETCSYGASSFKPDNVVVLGPLELPCKQEALAVGNASVAADLAAGCGAGELAALQQMAEAYAMQAAQADPGGKLAGVLAWPIQRRALFVLPPDSLPACPWNALGELGCRGPLCASFFRGAVAAQPAVLFHELQHNEGAVHAGRGADPYGDPTSPMGDLSALTGANARRLLCHNAPLGYRAGWASPINIVPGVGYGQYGNLTAGNFSGAELLLTLPAAGSRPDHIVVINLGARGPEGAVAVPVSPAATPRPPVLFLSFRVRGNATSACDSGLPKEYDRKVHVHAYGGAWAPRELVGGSGLVGVVAAGGAWRGPFFAMEAGSRVGGGLVVRVVSAGAASARVSLCRATATSETAGGVEGCYDGYDNDCDGLTDAEDPDCL</sequence>
<keyword evidence="4" id="KW-1185">Reference proteome</keyword>
<evidence type="ECO:0000259" key="2">
    <source>
        <dbReference type="Pfam" id="PF05548"/>
    </source>
</evidence>
<dbReference type="OrthoDB" id="531774at2759"/>
<dbReference type="InterPro" id="IPR008752">
    <property type="entry name" value="Peptidase_M11"/>
</dbReference>
<feature type="domain" description="Peptidase M11 gametolysin" evidence="2">
    <location>
        <begin position="384"/>
        <end position="710"/>
    </location>
</feature>
<dbReference type="Gene3D" id="1.10.10.750">
    <property type="entry name" value="Ypt/Rab-GAP domain of gyp1p, domain 1"/>
    <property type="match status" value="1"/>
</dbReference>
<dbReference type="AlphaFoldDB" id="A0A2J8A4V8"/>